<keyword evidence="7" id="KW-0594">Phospholipid biosynthesis</keyword>
<evidence type="ECO:0000256" key="2">
    <source>
        <dbReference type="ARBA" id="ARBA00008655"/>
    </source>
</evidence>
<dbReference type="PANTHER" id="PTHR10434:SF64">
    <property type="entry name" value="1-ACYL-SN-GLYCEROL-3-PHOSPHATE ACYLTRANSFERASE-RELATED"/>
    <property type="match status" value="1"/>
</dbReference>
<dbReference type="PANTHER" id="PTHR10434">
    <property type="entry name" value="1-ACYL-SN-GLYCEROL-3-PHOSPHATE ACYLTRANSFERASE"/>
    <property type="match status" value="1"/>
</dbReference>
<dbReference type="EMBL" id="CYYV01000010">
    <property type="protein sequence ID" value="CUO50915.1"/>
    <property type="molecule type" value="Genomic_DNA"/>
</dbReference>
<gene>
    <name evidence="10" type="primary">plsC_2</name>
    <name evidence="10" type="ORF">ERS852406_02130</name>
    <name evidence="11" type="ORF">JTJ23_02465</name>
</gene>
<keyword evidence="8" id="KW-0472">Membrane</keyword>
<keyword evidence="8" id="KW-1133">Transmembrane helix</keyword>
<organism evidence="10 12">
    <name type="scientific">Fusicatenibacter saccharivorans</name>
    <dbReference type="NCBI Taxonomy" id="1150298"/>
    <lineage>
        <taxon>Bacteria</taxon>
        <taxon>Bacillati</taxon>
        <taxon>Bacillota</taxon>
        <taxon>Clostridia</taxon>
        <taxon>Lachnospirales</taxon>
        <taxon>Lachnospiraceae</taxon>
        <taxon>Fusicatenibacter</taxon>
    </lineage>
</organism>
<name>A0A174FS22_9FIRM</name>
<keyword evidence="3 7" id="KW-0444">Lipid biosynthesis</keyword>
<comment type="domain">
    <text evidence="7">The HXXXXD motif is essential for acyltransferase activity and may constitute the binding site for the phosphate moiety of the glycerol-3-phosphate.</text>
</comment>
<reference evidence="11" key="2">
    <citation type="submission" date="2021-02" db="EMBL/GenBank/DDBJ databases">
        <title>Metagenome-assembled genomes from human diarrheal sample B26.</title>
        <authorList>
            <person name="Ateba T.P."/>
            <person name="Alayande K.A."/>
            <person name="Mwanza M."/>
        </authorList>
    </citation>
    <scope>NUCLEOTIDE SEQUENCE</scope>
    <source>
        <strain evidence="11">06WH</strain>
    </source>
</reference>
<comment type="pathway">
    <text evidence="1">Lipid metabolism.</text>
</comment>
<reference evidence="10 12" key="1">
    <citation type="submission" date="2015-09" db="EMBL/GenBank/DDBJ databases">
        <authorList>
            <consortium name="Pathogen Informatics"/>
        </authorList>
    </citation>
    <scope>NUCLEOTIDE SEQUENCE [LARGE SCALE GENOMIC DNA]</scope>
    <source>
        <strain evidence="10 12">2789STDY5608849</strain>
    </source>
</reference>
<dbReference type="AlphaFoldDB" id="A0A174FS22"/>
<accession>A0A174FS22</accession>
<evidence type="ECO:0000313" key="11">
    <source>
        <dbReference type="EMBL" id="MBN2952467.1"/>
    </source>
</evidence>
<evidence type="ECO:0000256" key="5">
    <source>
        <dbReference type="ARBA" id="ARBA00023098"/>
    </source>
</evidence>
<proteinExistence type="inferred from homology"/>
<dbReference type="SMART" id="SM00563">
    <property type="entry name" value="PlsC"/>
    <property type="match status" value="1"/>
</dbReference>
<dbReference type="InterPro" id="IPR004552">
    <property type="entry name" value="AGP_acyltrans"/>
</dbReference>
<dbReference type="GO" id="GO:0016020">
    <property type="term" value="C:membrane"/>
    <property type="evidence" value="ECO:0007669"/>
    <property type="project" value="InterPro"/>
</dbReference>
<dbReference type="Proteomes" id="UP000737612">
    <property type="component" value="Unassembled WGS sequence"/>
</dbReference>
<sequence length="243" mass="27497">MIRFILVILTAFLYLILSIPVLLVLLLIRKKKPEVCDKVSRSLIRWIFRVILFFSGTKITVKGQENIPKDRAVLYIGNHRSYFDILVTYTTVPGSCGFVAKKELSRIPLLKNWMELIHCLFLDRSDIKQGLQMILSGCEEIKSGTSICIFPEGTRGKTESELELGEFHNGSFKMATKTGCPIIPLSISGSREILEAHFPKIRGTHVTVTYGKPIIPGELTKEEKKEIGNYTKNILLEQLKENA</sequence>
<keyword evidence="5 7" id="KW-0443">Lipid metabolism</keyword>
<dbReference type="InterPro" id="IPR002123">
    <property type="entry name" value="Plipid/glycerol_acylTrfase"/>
</dbReference>
<dbReference type="EC" id="2.3.1.51" evidence="7"/>
<evidence type="ECO:0000256" key="6">
    <source>
        <dbReference type="ARBA" id="ARBA00023315"/>
    </source>
</evidence>
<evidence type="ECO:0000313" key="12">
    <source>
        <dbReference type="Proteomes" id="UP000095706"/>
    </source>
</evidence>
<dbReference type="GO" id="GO:0003841">
    <property type="term" value="F:1-acylglycerol-3-phosphate O-acyltransferase activity"/>
    <property type="evidence" value="ECO:0007669"/>
    <property type="project" value="UniProtKB-UniRule"/>
</dbReference>
<protein>
    <recommendedName>
        <fullName evidence="7">1-acyl-sn-glycerol-3-phosphate acyltransferase</fullName>
        <ecNumber evidence="7">2.3.1.51</ecNumber>
    </recommendedName>
</protein>
<comment type="similarity">
    <text evidence="2 7">Belongs to the 1-acyl-sn-glycerol-3-phosphate acyltransferase family.</text>
</comment>
<keyword evidence="8" id="KW-0812">Transmembrane</keyword>
<evidence type="ECO:0000256" key="8">
    <source>
        <dbReference type="SAM" id="Phobius"/>
    </source>
</evidence>
<evidence type="ECO:0000256" key="1">
    <source>
        <dbReference type="ARBA" id="ARBA00005189"/>
    </source>
</evidence>
<keyword evidence="6 7" id="KW-0012">Acyltransferase</keyword>
<dbReference type="GO" id="GO:0006654">
    <property type="term" value="P:phosphatidic acid biosynthetic process"/>
    <property type="evidence" value="ECO:0007669"/>
    <property type="project" value="TreeGrafter"/>
</dbReference>
<evidence type="ECO:0000256" key="3">
    <source>
        <dbReference type="ARBA" id="ARBA00022516"/>
    </source>
</evidence>
<dbReference type="Pfam" id="PF01553">
    <property type="entry name" value="Acyltransferase"/>
    <property type="match status" value="1"/>
</dbReference>
<keyword evidence="4 7" id="KW-0808">Transferase</keyword>
<evidence type="ECO:0000259" key="9">
    <source>
        <dbReference type="SMART" id="SM00563"/>
    </source>
</evidence>
<keyword evidence="7" id="KW-1208">Phospholipid metabolism</keyword>
<dbReference type="NCBIfam" id="TIGR00530">
    <property type="entry name" value="AGP_acyltrn"/>
    <property type="match status" value="1"/>
</dbReference>
<dbReference type="CDD" id="cd07989">
    <property type="entry name" value="LPLAT_AGPAT-like"/>
    <property type="match status" value="1"/>
</dbReference>
<feature type="transmembrane region" description="Helical" evidence="8">
    <location>
        <begin position="6"/>
        <end position="28"/>
    </location>
</feature>
<evidence type="ECO:0000256" key="4">
    <source>
        <dbReference type="ARBA" id="ARBA00022679"/>
    </source>
</evidence>
<dbReference type="SUPFAM" id="SSF69593">
    <property type="entry name" value="Glycerol-3-phosphate (1)-acyltransferase"/>
    <property type="match status" value="1"/>
</dbReference>
<feature type="domain" description="Phospholipid/glycerol acyltransferase" evidence="9">
    <location>
        <begin position="73"/>
        <end position="190"/>
    </location>
</feature>
<dbReference type="EMBL" id="JAFHBD010000006">
    <property type="protein sequence ID" value="MBN2952467.1"/>
    <property type="molecule type" value="Genomic_DNA"/>
</dbReference>
<dbReference type="Proteomes" id="UP000095706">
    <property type="component" value="Unassembled WGS sequence"/>
</dbReference>
<dbReference type="RefSeq" id="WP_055228029.1">
    <property type="nucleotide sequence ID" value="NZ_CABJFB010000008.1"/>
</dbReference>
<comment type="catalytic activity">
    <reaction evidence="7">
        <text>a 1-acyl-sn-glycero-3-phosphate + an acyl-CoA = a 1,2-diacyl-sn-glycero-3-phosphate + CoA</text>
        <dbReference type="Rhea" id="RHEA:19709"/>
        <dbReference type="ChEBI" id="CHEBI:57287"/>
        <dbReference type="ChEBI" id="CHEBI:57970"/>
        <dbReference type="ChEBI" id="CHEBI:58342"/>
        <dbReference type="ChEBI" id="CHEBI:58608"/>
        <dbReference type="EC" id="2.3.1.51"/>
    </reaction>
</comment>
<evidence type="ECO:0000313" key="10">
    <source>
        <dbReference type="EMBL" id="CUO50915.1"/>
    </source>
</evidence>
<evidence type="ECO:0000256" key="7">
    <source>
        <dbReference type="RuleBase" id="RU361267"/>
    </source>
</evidence>